<evidence type="ECO:0000259" key="2">
    <source>
        <dbReference type="Pfam" id="PF14667"/>
    </source>
</evidence>
<dbReference type="Gene3D" id="2.60.120.10">
    <property type="entry name" value="Jelly Rolls"/>
    <property type="match status" value="1"/>
</dbReference>
<dbReference type="SUPFAM" id="SSF51735">
    <property type="entry name" value="NAD(P)-binding Rossmann-fold domains"/>
    <property type="match status" value="1"/>
</dbReference>
<dbReference type="SUPFAM" id="SSF51182">
    <property type="entry name" value="RmlC-like cupins"/>
    <property type="match status" value="1"/>
</dbReference>
<dbReference type="PANTHER" id="PTHR43245">
    <property type="entry name" value="BIFUNCTIONAL POLYMYXIN RESISTANCE PROTEIN ARNA"/>
    <property type="match status" value="1"/>
</dbReference>
<organism evidence="3 4">
    <name type="scientific">Candidatus Magasanikbacteria bacterium RIFCSPHIGHO2_01_FULL_50_8</name>
    <dbReference type="NCBI Taxonomy" id="1798674"/>
    <lineage>
        <taxon>Bacteria</taxon>
        <taxon>Candidatus Magasanikiibacteriota</taxon>
    </lineage>
</organism>
<dbReference type="InterPro" id="IPR029303">
    <property type="entry name" value="CapF_C"/>
</dbReference>
<evidence type="ECO:0000313" key="3">
    <source>
        <dbReference type="EMBL" id="OGH61125.1"/>
    </source>
</evidence>
<feature type="domain" description="Capsular polysaccharide assembling protein CapF C-terminal" evidence="2">
    <location>
        <begin position="253"/>
        <end position="362"/>
    </location>
</feature>
<dbReference type="InterPro" id="IPR011051">
    <property type="entry name" value="RmlC_Cupin_sf"/>
</dbReference>
<dbReference type="InterPro" id="IPR014710">
    <property type="entry name" value="RmlC-like_jellyroll"/>
</dbReference>
<protein>
    <submittedName>
        <fullName evidence="3">Uncharacterized protein</fullName>
    </submittedName>
</protein>
<dbReference type="Pfam" id="PF14667">
    <property type="entry name" value="Polysacc_synt_C"/>
    <property type="match status" value="1"/>
</dbReference>
<evidence type="ECO:0000259" key="1">
    <source>
        <dbReference type="Pfam" id="PF01370"/>
    </source>
</evidence>
<sequence>MKLVITGADGFLGWHLRCYFFSHAEIDVVSLGRDDFADISKREAAVASADAIVHLAGMNRGDDQELYETNKRLMEELLAACETTQAKPHIIFSSSTHVARDTAYGKSKREAGERLLAWAAAQGTPACVLILPNIFGEDAQPQYNSAVATFCYDLATGKESVVNVAAAVTLIHAQDVARLIHEAISARAAGEQRVAGTDTTIGTVHAKLKDFFEQYSHDLFPLLATPFDLALFNTLRSALYAHGFYPRPLAARSDDRGQLFEAVKQRGGGQMFFSHTKLGFTRGNHYHGRKIERFCVIAGTGEIAIRKLFSDTVDRFVVSGDAPVFIDMPTFYSHTVTNTGTEDLITLFWCNELFDPADPDTFPDSI</sequence>
<dbReference type="Proteomes" id="UP000176329">
    <property type="component" value="Unassembled WGS sequence"/>
</dbReference>
<dbReference type="Gene3D" id="3.40.50.720">
    <property type="entry name" value="NAD(P)-binding Rossmann-like Domain"/>
    <property type="match status" value="1"/>
</dbReference>
<accession>A0A1F6LP78</accession>
<reference evidence="3 4" key="1">
    <citation type="journal article" date="2016" name="Nat. Commun.">
        <title>Thousands of microbial genomes shed light on interconnected biogeochemical processes in an aquifer system.</title>
        <authorList>
            <person name="Anantharaman K."/>
            <person name="Brown C.T."/>
            <person name="Hug L.A."/>
            <person name="Sharon I."/>
            <person name="Castelle C.J."/>
            <person name="Probst A.J."/>
            <person name="Thomas B.C."/>
            <person name="Singh A."/>
            <person name="Wilkins M.J."/>
            <person name="Karaoz U."/>
            <person name="Brodie E.L."/>
            <person name="Williams K.H."/>
            <person name="Hubbard S.S."/>
            <person name="Banfield J.F."/>
        </authorList>
    </citation>
    <scope>NUCLEOTIDE SEQUENCE [LARGE SCALE GENOMIC DNA]</scope>
</reference>
<gene>
    <name evidence="3" type="ORF">A2848_02285</name>
</gene>
<evidence type="ECO:0000313" key="4">
    <source>
        <dbReference type="Proteomes" id="UP000176329"/>
    </source>
</evidence>
<dbReference type="InterPro" id="IPR001509">
    <property type="entry name" value="Epimerase_deHydtase"/>
</dbReference>
<dbReference type="AlphaFoldDB" id="A0A1F6LP78"/>
<dbReference type="PANTHER" id="PTHR43245:SF55">
    <property type="entry name" value="NAD(P)-BINDING DOMAIN-CONTAINING PROTEIN"/>
    <property type="match status" value="1"/>
</dbReference>
<name>A0A1F6LP78_9BACT</name>
<comment type="caution">
    <text evidence="3">The sequence shown here is derived from an EMBL/GenBank/DDBJ whole genome shotgun (WGS) entry which is preliminary data.</text>
</comment>
<dbReference type="InterPro" id="IPR036291">
    <property type="entry name" value="NAD(P)-bd_dom_sf"/>
</dbReference>
<feature type="domain" description="NAD-dependent epimerase/dehydratase" evidence="1">
    <location>
        <begin position="4"/>
        <end position="191"/>
    </location>
</feature>
<proteinExistence type="predicted"/>
<dbReference type="InterPro" id="IPR050177">
    <property type="entry name" value="Lipid_A_modif_metabolic_enz"/>
</dbReference>
<dbReference type="Pfam" id="PF01370">
    <property type="entry name" value="Epimerase"/>
    <property type="match status" value="1"/>
</dbReference>
<dbReference type="EMBL" id="MFPV01000046">
    <property type="protein sequence ID" value="OGH61125.1"/>
    <property type="molecule type" value="Genomic_DNA"/>
</dbReference>